<keyword evidence="1" id="KW-0732">Signal</keyword>
<dbReference type="Proteomes" id="UP001387215">
    <property type="component" value="Unassembled WGS sequence"/>
</dbReference>
<feature type="signal peptide" evidence="1">
    <location>
        <begin position="1"/>
        <end position="19"/>
    </location>
</feature>
<reference evidence="2 4" key="1">
    <citation type="submission" date="2024-02" db="EMBL/GenBank/DDBJ databases">
        <title>Lysobacter Genome Sequencing and Mining.</title>
        <authorList>
            <person name="Bierman J."/>
            <person name="Walker M.C."/>
        </authorList>
    </citation>
    <scope>NUCLEOTIDE SEQUENCE [LARGE SCALE GENOMIC DNA]</scope>
    <source>
        <strain evidence="2 4">PB6250</strain>
    </source>
</reference>
<evidence type="ECO:0000256" key="1">
    <source>
        <dbReference type="SAM" id="SignalP"/>
    </source>
</evidence>
<dbReference type="RefSeq" id="WP_064748396.1">
    <property type="nucleotide sequence ID" value="NZ_CP159925.1"/>
</dbReference>
<proteinExistence type="predicted"/>
<evidence type="ECO:0000313" key="4">
    <source>
        <dbReference type="Proteomes" id="UP001387215"/>
    </source>
</evidence>
<feature type="chain" id="PRO_5043392327" evidence="1">
    <location>
        <begin position="20"/>
        <end position="88"/>
    </location>
</feature>
<gene>
    <name evidence="3" type="ORF">ABU614_21950</name>
    <name evidence="2" type="ORF">V2J18_15475</name>
</gene>
<protein>
    <submittedName>
        <fullName evidence="3">DUF2845 domain-containing protein</fullName>
    </submittedName>
</protein>
<dbReference type="AlphaFoldDB" id="A0AAU8MTP8"/>
<reference evidence="3" key="2">
    <citation type="submission" date="2024-06" db="EMBL/GenBank/DDBJ databases">
        <authorList>
            <person name="Li S."/>
        </authorList>
    </citation>
    <scope>NUCLEOTIDE SEQUENCE</scope>
    <source>
        <strain evidence="3">SR10</strain>
    </source>
</reference>
<keyword evidence="4" id="KW-1185">Reference proteome</keyword>
<dbReference type="EMBL" id="JBANDL010000002">
    <property type="protein sequence ID" value="MEI2456068.1"/>
    <property type="molecule type" value="Genomic_DNA"/>
</dbReference>
<accession>A0AAU8MTP8</accession>
<name>A0AAU8MTP8_9GAMM</name>
<organism evidence="3">
    <name type="scientific">Lysobacter firmicutimachus</name>
    <dbReference type="NCBI Taxonomy" id="1792846"/>
    <lineage>
        <taxon>Bacteria</taxon>
        <taxon>Pseudomonadati</taxon>
        <taxon>Pseudomonadota</taxon>
        <taxon>Gammaproteobacteria</taxon>
        <taxon>Lysobacterales</taxon>
        <taxon>Lysobacteraceae</taxon>
        <taxon>Lysobacter</taxon>
    </lineage>
</organism>
<dbReference type="EMBL" id="CP159925">
    <property type="protein sequence ID" value="XCO74983.1"/>
    <property type="molecule type" value="Genomic_DNA"/>
</dbReference>
<sequence>MTRTIASLLLLVLSSAAMAQTVAFGNKVIVVGDSVGRLEQVAGKPAKIVPIQNKFGANVAERYEYYVGSKTVLVTVRDGRVIDVMELF</sequence>
<evidence type="ECO:0000313" key="2">
    <source>
        <dbReference type="EMBL" id="MEI2456068.1"/>
    </source>
</evidence>
<evidence type="ECO:0000313" key="3">
    <source>
        <dbReference type="EMBL" id="XCO74983.1"/>
    </source>
</evidence>